<dbReference type="Proteomes" id="UP000246351">
    <property type="component" value="Unassembled WGS sequence"/>
</dbReference>
<dbReference type="EMBL" id="QEIV01002669">
    <property type="protein sequence ID" value="PWZ93163.1"/>
    <property type="molecule type" value="Genomic_DNA"/>
</dbReference>
<sequence>SNPAHRGQTATIDIIGMPKTSLLTRVQWKDSSGSIVEDSGPVFTEEEAEHIAEFVIPSSAKSGEVYTVQLVVGNHIVASDSLIVHVN</sequence>
<dbReference type="AlphaFoldDB" id="A0A317Z1U8"/>
<proteinExistence type="predicted"/>
<feature type="non-terminal residue" evidence="1">
    <location>
        <position position="87"/>
    </location>
</feature>
<protein>
    <submittedName>
        <fullName evidence="1">Uncharacterized protein</fullName>
    </submittedName>
</protein>
<reference evidence="1 2" key="1">
    <citation type="journal article" date="2018" name="Vet. Microbiol.">
        <title>Clonal diversity and geographic distribution of methicillin-resistant Staphylococcus pseudintermedius from Australian animals: Discovery of novel sequence types.</title>
        <authorList>
            <person name="Worthing K.A."/>
            <person name="Abraham S."/>
            <person name="Coombs G.W."/>
            <person name="Pang S."/>
            <person name="Saputra S."/>
            <person name="Jordan D."/>
            <person name="Trott D.J."/>
            <person name="Norris J.M."/>
        </authorList>
    </citation>
    <scope>NUCLEOTIDE SEQUENCE [LARGE SCALE GENOMIC DNA]</scope>
    <source>
        <strain evidence="1 2">ST71 3</strain>
    </source>
</reference>
<feature type="non-terminal residue" evidence="1">
    <location>
        <position position="1"/>
    </location>
</feature>
<gene>
    <name evidence="1" type="ORF">DD924_20630</name>
</gene>
<accession>A0A317Z1U8</accession>
<evidence type="ECO:0000313" key="2">
    <source>
        <dbReference type="Proteomes" id="UP000246351"/>
    </source>
</evidence>
<evidence type="ECO:0000313" key="1">
    <source>
        <dbReference type="EMBL" id="PWZ93163.1"/>
    </source>
</evidence>
<name>A0A317Z1U8_STAPS</name>
<organism evidence="1 2">
    <name type="scientific">Staphylococcus pseudintermedius</name>
    <dbReference type="NCBI Taxonomy" id="283734"/>
    <lineage>
        <taxon>Bacteria</taxon>
        <taxon>Bacillati</taxon>
        <taxon>Bacillota</taxon>
        <taxon>Bacilli</taxon>
        <taxon>Bacillales</taxon>
        <taxon>Staphylococcaceae</taxon>
        <taxon>Staphylococcus</taxon>
        <taxon>Staphylococcus intermedius group</taxon>
    </lineage>
</organism>
<comment type="caution">
    <text evidence="1">The sequence shown here is derived from an EMBL/GenBank/DDBJ whole genome shotgun (WGS) entry which is preliminary data.</text>
</comment>